<protein>
    <submittedName>
        <fullName evidence="2">DHC_N2 domain-containing protein</fullName>
    </submittedName>
</protein>
<evidence type="ECO:0000313" key="2">
    <source>
        <dbReference type="WBParaSite" id="MhA1_Contig253.frz3.gene6"/>
    </source>
</evidence>
<reference evidence="2" key="1">
    <citation type="submission" date="2016-11" db="UniProtKB">
        <authorList>
            <consortium name="WormBaseParasite"/>
        </authorList>
    </citation>
    <scope>IDENTIFICATION</scope>
</reference>
<sequence>MKSSKNANKLPENNSQLSARVVRAFEDIFGCLRELKQYNPSTIKFQHDDLVCLSKHYDDIFRAISDFSAENAGLSQLLEAIRKVKWPVVSSLHFLVGESDWESVVAKKCEIVKGLFDTLQDFSLVGTDEYFKILSGWLGVQLSNLNIMVHNCKQIAKDVGVKCVWFCDETGTSQSEPPKK</sequence>
<evidence type="ECO:0000313" key="1">
    <source>
        <dbReference type="Proteomes" id="UP000095281"/>
    </source>
</evidence>
<dbReference type="AlphaFoldDB" id="A0A1I8BIC0"/>
<dbReference type="WBParaSite" id="MhA1_Contig253.frz3.gene6">
    <property type="protein sequence ID" value="MhA1_Contig253.frz3.gene6"/>
    <property type="gene ID" value="MhA1_Contig253.frz3.gene6"/>
</dbReference>
<accession>A0A1I8BIC0</accession>
<organism evidence="1 2">
    <name type="scientific">Meloidogyne hapla</name>
    <name type="common">Root-knot nematode worm</name>
    <dbReference type="NCBI Taxonomy" id="6305"/>
    <lineage>
        <taxon>Eukaryota</taxon>
        <taxon>Metazoa</taxon>
        <taxon>Ecdysozoa</taxon>
        <taxon>Nematoda</taxon>
        <taxon>Chromadorea</taxon>
        <taxon>Rhabditida</taxon>
        <taxon>Tylenchina</taxon>
        <taxon>Tylenchomorpha</taxon>
        <taxon>Tylenchoidea</taxon>
        <taxon>Meloidogynidae</taxon>
        <taxon>Meloidogyninae</taxon>
        <taxon>Meloidogyne</taxon>
    </lineage>
</organism>
<dbReference type="Proteomes" id="UP000095281">
    <property type="component" value="Unplaced"/>
</dbReference>
<keyword evidence="1" id="KW-1185">Reference proteome</keyword>
<proteinExistence type="predicted"/>
<name>A0A1I8BIC0_MELHA</name>